<name>A0A5D3YPA6_9BACT</name>
<dbReference type="PROSITE" id="PS51257">
    <property type="entry name" value="PROKAR_LIPOPROTEIN"/>
    <property type="match status" value="1"/>
</dbReference>
<evidence type="ECO:0000313" key="3">
    <source>
        <dbReference type="Proteomes" id="UP000324595"/>
    </source>
</evidence>
<protein>
    <recommendedName>
        <fullName evidence="4">DUF4136 domain-containing protein</fullName>
    </recommendedName>
</protein>
<organism evidence="2 3">
    <name type="scientific">Fodinibius salinus</name>
    <dbReference type="NCBI Taxonomy" id="860790"/>
    <lineage>
        <taxon>Bacteria</taxon>
        <taxon>Pseudomonadati</taxon>
        <taxon>Balneolota</taxon>
        <taxon>Balneolia</taxon>
        <taxon>Balneolales</taxon>
        <taxon>Balneolaceae</taxon>
        <taxon>Fodinibius</taxon>
    </lineage>
</organism>
<evidence type="ECO:0008006" key="4">
    <source>
        <dbReference type="Google" id="ProtNLM"/>
    </source>
</evidence>
<gene>
    <name evidence="2" type="ORF">LX73_1717</name>
</gene>
<evidence type="ECO:0000313" key="2">
    <source>
        <dbReference type="EMBL" id="TYP93999.1"/>
    </source>
</evidence>
<dbReference type="EMBL" id="VNHY01000002">
    <property type="protein sequence ID" value="TYP93999.1"/>
    <property type="molecule type" value="Genomic_DNA"/>
</dbReference>
<dbReference type="AlphaFoldDB" id="A0A5D3YPA6"/>
<feature type="signal peptide" evidence="1">
    <location>
        <begin position="1"/>
        <end position="21"/>
    </location>
</feature>
<keyword evidence="1" id="KW-0732">Signal</keyword>
<dbReference type="Proteomes" id="UP000324595">
    <property type="component" value="Unassembled WGS sequence"/>
</dbReference>
<evidence type="ECO:0000256" key="1">
    <source>
        <dbReference type="SAM" id="SignalP"/>
    </source>
</evidence>
<feature type="chain" id="PRO_5022710690" description="DUF4136 domain-containing protein" evidence="1">
    <location>
        <begin position="22"/>
        <end position="142"/>
    </location>
</feature>
<sequence length="142" mass="16148">MNKYSYTFALIISTFLITSCATTQDVSNEVRTKIFQEDYNKVFKTTVQTLSDGGYVISNADSETGLINTDYSQASEWEAFWTGDERTKVNAILSEQSGKTQIRLTVSVQKKDLLTGWQSENMTESKAQEYYEKLFSEISNNL</sequence>
<comment type="caution">
    <text evidence="2">The sequence shown here is derived from an EMBL/GenBank/DDBJ whole genome shotgun (WGS) entry which is preliminary data.</text>
</comment>
<reference evidence="2 3" key="1">
    <citation type="submission" date="2019-07" db="EMBL/GenBank/DDBJ databases">
        <title>Genomic Encyclopedia of Archaeal and Bacterial Type Strains, Phase II (KMG-II): from individual species to whole genera.</title>
        <authorList>
            <person name="Goeker M."/>
        </authorList>
    </citation>
    <scope>NUCLEOTIDE SEQUENCE [LARGE SCALE GENOMIC DNA]</scope>
    <source>
        <strain evidence="2 3">DSM 21935</strain>
    </source>
</reference>
<proteinExistence type="predicted"/>
<keyword evidence="3" id="KW-1185">Reference proteome</keyword>
<accession>A0A5D3YPA6</accession>